<gene>
    <name evidence="2" type="ORF">HNQ88_003143</name>
</gene>
<keyword evidence="3" id="KW-1185">Reference proteome</keyword>
<feature type="transmembrane region" description="Helical" evidence="1">
    <location>
        <begin position="74"/>
        <end position="96"/>
    </location>
</feature>
<proteinExistence type="predicted"/>
<sequence length="139" mass="16573">MPNFKIKYFIRTFSYRELLTCITSTALIICLYFLSKEFINQDASTVISIVIGIHFNHIIYKIEHKRNNDYWGKVIMGTLLFITLYISSKTISFIFFEFDIESIKAIPLRLVTSVIFFIFYELIYLCIKTIIYRIKCLIY</sequence>
<accession>A0AAE3XP70</accession>
<keyword evidence="1" id="KW-1133">Transmembrane helix</keyword>
<evidence type="ECO:0000313" key="2">
    <source>
        <dbReference type="EMBL" id="MDR6240095.1"/>
    </source>
</evidence>
<reference evidence="2" key="1">
    <citation type="submission" date="2023-07" db="EMBL/GenBank/DDBJ databases">
        <title>Genomic Encyclopedia of Type Strains, Phase IV (KMG-IV): sequencing the most valuable type-strain genomes for metagenomic binning, comparative biology and taxonomic classification.</title>
        <authorList>
            <person name="Goeker M."/>
        </authorList>
    </citation>
    <scope>NUCLEOTIDE SEQUENCE</scope>
    <source>
        <strain evidence="2">DSM 26174</strain>
    </source>
</reference>
<dbReference type="Proteomes" id="UP001185092">
    <property type="component" value="Unassembled WGS sequence"/>
</dbReference>
<evidence type="ECO:0000313" key="3">
    <source>
        <dbReference type="Proteomes" id="UP001185092"/>
    </source>
</evidence>
<keyword evidence="1" id="KW-0472">Membrane</keyword>
<keyword evidence="1" id="KW-0812">Transmembrane</keyword>
<protein>
    <submittedName>
        <fullName evidence="2">Uncharacterized protein</fullName>
    </submittedName>
</protein>
<comment type="caution">
    <text evidence="2">The sequence shown here is derived from an EMBL/GenBank/DDBJ whole genome shotgun (WGS) entry which is preliminary data.</text>
</comment>
<dbReference type="AlphaFoldDB" id="A0AAE3XP70"/>
<organism evidence="2 3">
    <name type="scientific">Aureibacter tunicatorum</name>
    <dbReference type="NCBI Taxonomy" id="866807"/>
    <lineage>
        <taxon>Bacteria</taxon>
        <taxon>Pseudomonadati</taxon>
        <taxon>Bacteroidota</taxon>
        <taxon>Cytophagia</taxon>
        <taxon>Cytophagales</taxon>
        <taxon>Persicobacteraceae</taxon>
        <taxon>Aureibacter</taxon>
    </lineage>
</organism>
<name>A0AAE3XP70_9BACT</name>
<dbReference type="EMBL" id="JAVDQD010000003">
    <property type="protein sequence ID" value="MDR6240095.1"/>
    <property type="molecule type" value="Genomic_DNA"/>
</dbReference>
<evidence type="ECO:0000256" key="1">
    <source>
        <dbReference type="SAM" id="Phobius"/>
    </source>
</evidence>
<feature type="transmembrane region" description="Helical" evidence="1">
    <location>
        <begin position="46"/>
        <end position="62"/>
    </location>
</feature>
<feature type="transmembrane region" description="Helical" evidence="1">
    <location>
        <begin position="108"/>
        <end position="127"/>
    </location>
</feature>
<feature type="transmembrane region" description="Helical" evidence="1">
    <location>
        <begin position="12"/>
        <end position="34"/>
    </location>
</feature>